<evidence type="ECO:0000313" key="3">
    <source>
        <dbReference type="EMBL" id="CAE8590264.1"/>
    </source>
</evidence>
<dbReference type="Pfam" id="PF13369">
    <property type="entry name" value="Transglut_core2"/>
    <property type="match status" value="1"/>
</dbReference>
<protein>
    <recommendedName>
        <fullName evidence="1">Protein SirB1 N-terminal domain-containing protein</fullName>
    </recommendedName>
</protein>
<reference evidence="3" key="1">
    <citation type="submission" date="2021-02" db="EMBL/GenBank/DDBJ databases">
        <authorList>
            <person name="Dougan E. K."/>
            <person name="Rhodes N."/>
            <person name="Thang M."/>
            <person name="Chan C."/>
        </authorList>
    </citation>
    <scope>NUCLEOTIDE SEQUENCE</scope>
</reference>
<dbReference type="InterPro" id="IPR032698">
    <property type="entry name" value="SirB1_N"/>
</dbReference>
<sequence length="244" mass="26692">MSAALRWAFDSFEEEVSKPDADIDLTRAFALLALHAQPDLDLERSIFEPLERLCSGFRQRVSTLDSITGELSGARRLESRAAALCSYLTAEGFQGCGRGEDEFYLADNSLLNRLLERRTGIPISLAVVYRHVGLAGGLQLWGANFPGYFMMGYGEGTEAGLLDAFTGRTASANEAAEVLGQIFGFPVRLEPGWSSAPSLPNLVFLQRIVRNLQNVYDKNGSLSQAARLAQYGQLLGPLVDRALR</sequence>
<proteinExistence type="predicted"/>
<name>A0A813DQS9_POLGL</name>
<dbReference type="PANTHER" id="PTHR31350:SF21">
    <property type="entry name" value="F-BOX ONLY PROTEIN 21"/>
    <property type="match status" value="1"/>
</dbReference>
<evidence type="ECO:0000313" key="2">
    <source>
        <dbReference type="EMBL" id="CAE8581273.1"/>
    </source>
</evidence>
<comment type="caution">
    <text evidence="3">The sequence shown here is derived from an EMBL/GenBank/DDBJ whole genome shotgun (WGS) entry which is preliminary data.</text>
</comment>
<accession>A0A813DQS9</accession>
<evidence type="ECO:0000313" key="4">
    <source>
        <dbReference type="Proteomes" id="UP000654075"/>
    </source>
</evidence>
<dbReference type="Proteomes" id="UP000654075">
    <property type="component" value="Unassembled WGS sequence"/>
</dbReference>
<keyword evidence="4" id="KW-1185">Reference proteome</keyword>
<organism evidence="3 4">
    <name type="scientific">Polarella glacialis</name>
    <name type="common">Dinoflagellate</name>
    <dbReference type="NCBI Taxonomy" id="89957"/>
    <lineage>
        <taxon>Eukaryota</taxon>
        <taxon>Sar</taxon>
        <taxon>Alveolata</taxon>
        <taxon>Dinophyceae</taxon>
        <taxon>Suessiales</taxon>
        <taxon>Suessiaceae</taxon>
        <taxon>Polarella</taxon>
    </lineage>
</organism>
<evidence type="ECO:0000259" key="1">
    <source>
        <dbReference type="Pfam" id="PF13369"/>
    </source>
</evidence>
<dbReference type="AlphaFoldDB" id="A0A813DQS9"/>
<feature type="domain" description="Protein SirB1 N-terminal" evidence="1">
    <location>
        <begin position="50"/>
        <end position="192"/>
    </location>
</feature>
<dbReference type="EMBL" id="CAJNNV010000053">
    <property type="protein sequence ID" value="CAE8581273.1"/>
    <property type="molecule type" value="Genomic_DNA"/>
</dbReference>
<dbReference type="PANTHER" id="PTHR31350">
    <property type="entry name" value="SI:DKEY-261L7.2"/>
    <property type="match status" value="1"/>
</dbReference>
<gene>
    <name evidence="2" type="ORF">PGLA1383_LOCUS302</name>
    <name evidence="3" type="ORF">PGLA1383_LOCUS8988</name>
</gene>
<dbReference type="EMBL" id="CAJNNV010004174">
    <property type="protein sequence ID" value="CAE8590264.1"/>
    <property type="molecule type" value="Genomic_DNA"/>
</dbReference>
<dbReference type="OrthoDB" id="28868at2759"/>